<dbReference type="Gene3D" id="3.90.1720.10">
    <property type="entry name" value="endopeptidase domain like (from Nostoc punctiforme)"/>
    <property type="match status" value="1"/>
</dbReference>
<dbReference type="PANTHER" id="PTHR13943:SF77">
    <property type="entry name" value="LRAT DOMAIN-CONTAINING PROTEIN"/>
    <property type="match status" value="1"/>
</dbReference>
<reference evidence="7" key="1">
    <citation type="submission" date="2009-03" db="EMBL/GenBank/DDBJ databases">
        <title>Caligus clemensi ESTs and full-length cDNAs.</title>
        <authorList>
            <person name="Yasuike M."/>
            <person name="von Schalburg K."/>
            <person name="Cooper G."/>
            <person name="Leong J."/>
            <person name="Jones S.R.M."/>
            <person name="Koop B.F."/>
        </authorList>
    </citation>
    <scope>NUCLEOTIDE SEQUENCE</scope>
    <source>
        <tissue evidence="7">Whole</tissue>
    </source>
</reference>
<dbReference type="PANTHER" id="PTHR13943">
    <property type="entry name" value="HRAS-LIKE SUPPRESSOR - RELATED"/>
    <property type="match status" value="1"/>
</dbReference>
<dbReference type="GO" id="GO:0005737">
    <property type="term" value="C:cytoplasm"/>
    <property type="evidence" value="ECO:0007669"/>
    <property type="project" value="TreeGrafter"/>
</dbReference>
<dbReference type="InterPro" id="IPR007053">
    <property type="entry name" value="LRAT_dom"/>
</dbReference>
<keyword evidence="3" id="KW-0378">Hydrolase</keyword>
<accession>C1C395</accession>
<evidence type="ECO:0000256" key="1">
    <source>
        <dbReference type="ARBA" id="ARBA00007824"/>
    </source>
</evidence>
<gene>
    <name evidence="7" type="primary">HRSL3</name>
</gene>
<keyword evidence="4" id="KW-0443">Lipid metabolism</keyword>
<name>C1C395_CALCM</name>
<keyword evidence="5" id="KW-0472">Membrane</keyword>
<protein>
    <submittedName>
        <fullName evidence="7">HRAS-like suppressor 3</fullName>
    </submittedName>
</protein>
<dbReference type="GO" id="GO:0016410">
    <property type="term" value="F:N-acyltransferase activity"/>
    <property type="evidence" value="ECO:0007669"/>
    <property type="project" value="TreeGrafter"/>
</dbReference>
<evidence type="ECO:0000256" key="3">
    <source>
        <dbReference type="ARBA" id="ARBA00022801"/>
    </source>
</evidence>
<comment type="similarity">
    <text evidence="1">Belongs to the H-rev107 family.</text>
</comment>
<evidence type="ECO:0000259" key="6">
    <source>
        <dbReference type="PROSITE" id="PS51934"/>
    </source>
</evidence>
<keyword evidence="5" id="KW-0812">Transmembrane</keyword>
<keyword evidence="5" id="KW-1133">Transmembrane helix</keyword>
<feature type="transmembrane region" description="Helical" evidence="5">
    <location>
        <begin position="154"/>
        <end position="174"/>
    </location>
</feature>
<evidence type="ECO:0000256" key="5">
    <source>
        <dbReference type="SAM" id="Phobius"/>
    </source>
</evidence>
<keyword evidence="2" id="KW-0808">Transferase</keyword>
<evidence type="ECO:0000313" key="7">
    <source>
        <dbReference type="EMBL" id="ACO15748.1"/>
    </source>
</evidence>
<organism evidence="7">
    <name type="scientific">Caligus clemensi</name>
    <name type="common">Sea louse</name>
    <dbReference type="NCBI Taxonomy" id="344056"/>
    <lineage>
        <taxon>Eukaryota</taxon>
        <taxon>Metazoa</taxon>
        <taxon>Ecdysozoa</taxon>
        <taxon>Arthropoda</taxon>
        <taxon>Crustacea</taxon>
        <taxon>Multicrustacea</taxon>
        <taxon>Hexanauplia</taxon>
        <taxon>Copepoda</taxon>
        <taxon>Siphonostomatoida</taxon>
        <taxon>Caligidae</taxon>
        <taxon>Caligus</taxon>
    </lineage>
</organism>
<evidence type="ECO:0000256" key="4">
    <source>
        <dbReference type="ARBA" id="ARBA00023098"/>
    </source>
</evidence>
<dbReference type="PROSITE" id="PS51934">
    <property type="entry name" value="LRAT"/>
    <property type="match status" value="1"/>
</dbReference>
<dbReference type="InterPro" id="IPR051496">
    <property type="entry name" value="H-rev107_PLA/AT"/>
</dbReference>
<dbReference type="AlphaFoldDB" id="C1C395"/>
<dbReference type="EMBL" id="BT081324">
    <property type="protein sequence ID" value="ACO15748.1"/>
    <property type="molecule type" value="mRNA"/>
</dbReference>
<dbReference type="GO" id="GO:0070292">
    <property type="term" value="P:N-acylphosphatidylethanolamine metabolic process"/>
    <property type="evidence" value="ECO:0007669"/>
    <property type="project" value="TreeGrafter"/>
</dbReference>
<feature type="domain" description="LRAT" evidence="6">
    <location>
        <begin position="28"/>
        <end position="149"/>
    </location>
</feature>
<dbReference type="GO" id="GO:0004623">
    <property type="term" value="F:phospholipase A2 activity"/>
    <property type="evidence" value="ECO:0007669"/>
    <property type="project" value="TreeGrafter"/>
</dbReference>
<dbReference type="GO" id="GO:0008970">
    <property type="term" value="F:phospholipase A1 activity"/>
    <property type="evidence" value="ECO:0007669"/>
    <property type="project" value="TreeGrafter"/>
</dbReference>
<evidence type="ECO:0000256" key="2">
    <source>
        <dbReference type="ARBA" id="ARBA00022679"/>
    </source>
</evidence>
<dbReference type="Pfam" id="PF04970">
    <property type="entry name" value="LRAT"/>
    <property type="match status" value="1"/>
</dbReference>
<proteinExistence type="evidence at transcript level"/>
<sequence length="181" mass="20155">MSNYGLKSPDFSLNNLEDFLTIVEEGDLIEFLRGWYNHWAVYAGKGYVVHLSNSATSLVNVSATFRSTNISPNKATKGHPAKERLCLIIEDSKCRINNTQDFSRRPLDKNSIVSRMYKEMSLAKAYDLIGNNCEHFAKKIRNGTAESKQVDDTISSVLVATAGMALVGLMGFAARRNKNNN</sequence>